<dbReference type="InterPro" id="IPR004682">
    <property type="entry name" value="TRAP_DctP"/>
</dbReference>
<dbReference type="RefSeq" id="WP_150440532.1">
    <property type="nucleotide sequence ID" value="NZ_VYKL01000019.1"/>
</dbReference>
<dbReference type="GO" id="GO:0055085">
    <property type="term" value="P:transmembrane transport"/>
    <property type="evidence" value="ECO:0007669"/>
    <property type="project" value="InterPro"/>
</dbReference>
<evidence type="ECO:0000256" key="3">
    <source>
        <dbReference type="ARBA" id="ARBA00022729"/>
    </source>
</evidence>
<evidence type="ECO:0000256" key="1">
    <source>
        <dbReference type="ARBA" id="ARBA00009023"/>
    </source>
</evidence>
<feature type="chain" id="PRO_5023881466" evidence="4">
    <location>
        <begin position="26"/>
        <end position="346"/>
    </location>
</feature>
<keyword evidence="3 4" id="KW-0732">Signal</keyword>
<dbReference type="Pfam" id="PF03480">
    <property type="entry name" value="DctP"/>
    <property type="match status" value="1"/>
</dbReference>
<dbReference type="SUPFAM" id="SSF53850">
    <property type="entry name" value="Periplasmic binding protein-like II"/>
    <property type="match status" value="1"/>
</dbReference>
<evidence type="ECO:0000256" key="4">
    <source>
        <dbReference type="SAM" id="SignalP"/>
    </source>
</evidence>
<proteinExistence type="inferred from homology"/>
<dbReference type="Gene3D" id="3.40.190.170">
    <property type="entry name" value="Bacterial extracellular solute-binding protein, family 7"/>
    <property type="match status" value="1"/>
</dbReference>
<dbReference type="Proteomes" id="UP000326671">
    <property type="component" value="Unassembled WGS sequence"/>
</dbReference>
<dbReference type="GO" id="GO:0030288">
    <property type="term" value="C:outer membrane-bounded periplasmic space"/>
    <property type="evidence" value="ECO:0007669"/>
    <property type="project" value="InterPro"/>
</dbReference>
<reference evidence="5 6" key="1">
    <citation type="submission" date="2019-09" db="EMBL/GenBank/DDBJ databases">
        <title>Whole genome sequences of isolates from the Mars Exploration Rovers.</title>
        <authorList>
            <person name="Seuylemezian A."/>
            <person name="Vaishampayan P."/>
        </authorList>
    </citation>
    <scope>NUCLEOTIDE SEQUENCE [LARGE SCALE GENOMIC DNA]</scope>
    <source>
        <strain evidence="5 6">MER_TA_151</strain>
    </source>
</reference>
<sequence length="346" mass="38906">MLKKYSKFMLSIMLLISLVLLSACGGEKSSSEAKSSSASGGSDGDVITLKLGHQSPETTNYHFASVKFKELVEERTNGKVKIEIYPFRKLGTDRELLEQMQFGTLDFAVVSGPPVAGFVPETAILDLPFLFKDWEHVKSFIDSDEADEFKALSETAGLKTISLMPRGYRSVTNSKAPIEKPSDLKDLKIRVIESPVYVETYKAFGANVQSMNWADTYTALEQGAIDAQENSIDIIYEEKVDEVQKYVSKTNINFVFGYLMASSKLFDQLPKDVQKIVLEAGEEAMVDVNIQNEKNEKEYQVKLEEKGMKLNEVDRALFKKEVDGVYDYWKKNYGDDLVKEIQGLAK</sequence>
<dbReference type="EMBL" id="VYKL01000019">
    <property type="protein sequence ID" value="KAA9023655.1"/>
    <property type="molecule type" value="Genomic_DNA"/>
</dbReference>
<gene>
    <name evidence="5" type="ORF">F4V44_13445</name>
</gene>
<keyword evidence="2" id="KW-0813">Transport</keyword>
<dbReference type="NCBIfam" id="NF037995">
    <property type="entry name" value="TRAP_S1"/>
    <property type="match status" value="1"/>
</dbReference>
<dbReference type="InterPro" id="IPR018389">
    <property type="entry name" value="DctP_fam"/>
</dbReference>
<dbReference type="OrthoDB" id="9776801at2"/>
<organism evidence="5 6">
    <name type="scientific">Niallia endozanthoxylica</name>
    <dbReference type="NCBI Taxonomy" id="2036016"/>
    <lineage>
        <taxon>Bacteria</taxon>
        <taxon>Bacillati</taxon>
        <taxon>Bacillota</taxon>
        <taxon>Bacilli</taxon>
        <taxon>Bacillales</taxon>
        <taxon>Bacillaceae</taxon>
        <taxon>Niallia</taxon>
    </lineage>
</organism>
<evidence type="ECO:0000313" key="6">
    <source>
        <dbReference type="Proteomes" id="UP000326671"/>
    </source>
</evidence>
<comment type="caution">
    <text evidence="5">The sequence shown here is derived from an EMBL/GenBank/DDBJ whole genome shotgun (WGS) entry which is preliminary data.</text>
</comment>
<dbReference type="PANTHER" id="PTHR33376">
    <property type="match status" value="1"/>
</dbReference>
<protein>
    <submittedName>
        <fullName evidence="5">TRAP transporter substrate-binding protein</fullName>
    </submittedName>
</protein>
<feature type="signal peptide" evidence="4">
    <location>
        <begin position="1"/>
        <end position="25"/>
    </location>
</feature>
<comment type="similarity">
    <text evidence="1">Belongs to the bacterial solute-binding protein 7 family.</text>
</comment>
<dbReference type="PROSITE" id="PS51257">
    <property type="entry name" value="PROKAR_LIPOPROTEIN"/>
    <property type="match status" value="1"/>
</dbReference>
<dbReference type="NCBIfam" id="TIGR00787">
    <property type="entry name" value="dctP"/>
    <property type="match status" value="1"/>
</dbReference>
<name>A0A5J5HQX3_9BACI</name>
<dbReference type="AlphaFoldDB" id="A0A5J5HQX3"/>
<dbReference type="PANTHER" id="PTHR33376:SF7">
    <property type="entry name" value="C4-DICARBOXYLATE-BINDING PROTEIN DCTB"/>
    <property type="match status" value="1"/>
</dbReference>
<dbReference type="InterPro" id="IPR038404">
    <property type="entry name" value="TRAP_DctP_sf"/>
</dbReference>
<dbReference type="PIRSF" id="PIRSF006470">
    <property type="entry name" value="DctB"/>
    <property type="match status" value="1"/>
</dbReference>
<keyword evidence="6" id="KW-1185">Reference proteome</keyword>
<evidence type="ECO:0000256" key="2">
    <source>
        <dbReference type="ARBA" id="ARBA00022448"/>
    </source>
</evidence>
<evidence type="ECO:0000313" key="5">
    <source>
        <dbReference type="EMBL" id="KAA9023655.1"/>
    </source>
</evidence>
<dbReference type="CDD" id="cd13603">
    <property type="entry name" value="PBP2_TRAP_Siap_TeaA_like"/>
    <property type="match status" value="1"/>
</dbReference>
<accession>A0A5J5HQX3</accession>